<keyword evidence="2" id="KW-0012">Acyltransferase</keyword>
<keyword evidence="5" id="KW-1185">Reference proteome</keyword>
<dbReference type="PANTHER" id="PTHR43877">
    <property type="entry name" value="AMINOALKYLPHOSPHONATE N-ACETYLTRANSFERASE-RELATED-RELATED"/>
    <property type="match status" value="1"/>
</dbReference>
<comment type="caution">
    <text evidence="4">The sequence shown here is derived from an EMBL/GenBank/DDBJ whole genome shotgun (WGS) entry which is preliminary data.</text>
</comment>
<dbReference type="EMBL" id="SDKM01000008">
    <property type="protein sequence ID" value="RYP87025.1"/>
    <property type="molecule type" value="Genomic_DNA"/>
</dbReference>
<sequence>MEIRVARPEDAAAVRRAVAAAFGAETAEHGTQVADLWDAVEAAGHVRASLVADGDGAVVGHVGVSHAWVDARPALVDVAVLGPLSVRPEAQRGGIGTALVAAAVEAARGLGVPAIFLEGAPHYYGARGFRKASDLGFAPASARTPDAAFQVVVLDTHEEWMTGRLVYRDVWWVHDSTGLRDPRLAELEGRFGRSS</sequence>
<name>A0A4Q4ZGY4_9ACTN</name>
<evidence type="ECO:0000313" key="4">
    <source>
        <dbReference type="EMBL" id="RYP87025.1"/>
    </source>
</evidence>
<dbReference type="Pfam" id="PF00583">
    <property type="entry name" value="Acetyltransf_1"/>
    <property type="match status" value="1"/>
</dbReference>
<evidence type="ECO:0000259" key="3">
    <source>
        <dbReference type="PROSITE" id="PS51186"/>
    </source>
</evidence>
<feature type="domain" description="N-acetyltransferase" evidence="3">
    <location>
        <begin position="1"/>
        <end position="158"/>
    </location>
</feature>
<protein>
    <submittedName>
        <fullName evidence="4">GNAT family N-acetyltransferase</fullName>
    </submittedName>
</protein>
<dbReference type="RefSeq" id="WP_134715608.1">
    <property type="nucleotide sequence ID" value="NZ_SDKM01000008.1"/>
</dbReference>
<dbReference type="Gene3D" id="3.40.630.30">
    <property type="match status" value="1"/>
</dbReference>
<gene>
    <name evidence="4" type="ORF">EKO23_07040</name>
</gene>
<dbReference type="GO" id="GO:0016747">
    <property type="term" value="F:acyltransferase activity, transferring groups other than amino-acyl groups"/>
    <property type="evidence" value="ECO:0007669"/>
    <property type="project" value="InterPro"/>
</dbReference>
<dbReference type="PANTHER" id="PTHR43877:SF1">
    <property type="entry name" value="ACETYLTRANSFERASE"/>
    <property type="match status" value="1"/>
</dbReference>
<dbReference type="InterPro" id="IPR016181">
    <property type="entry name" value="Acyl_CoA_acyltransferase"/>
</dbReference>
<accession>A0A4Q4ZGY4</accession>
<evidence type="ECO:0000256" key="2">
    <source>
        <dbReference type="ARBA" id="ARBA00023315"/>
    </source>
</evidence>
<dbReference type="SUPFAM" id="SSF55729">
    <property type="entry name" value="Acyl-CoA N-acyltransferases (Nat)"/>
    <property type="match status" value="1"/>
</dbReference>
<reference evidence="4 5" key="1">
    <citation type="submission" date="2019-01" db="EMBL/GenBank/DDBJ databases">
        <title>Nocardioides guangzhouensis sp. nov., an actinobacterium isolated from soil.</title>
        <authorList>
            <person name="Fu Y."/>
            <person name="Cai Y."/>
            <person name="Lin Z."/>
            <person name="Chen P."/>
        </authorList>
    </citation>
    <scope>NUCLEOTIDE SEQUENCE [LARGE SCALE GENOMIC DNA]</scope>
    <source>
        <strain evidence="4 5">130</strain>
    </source>
</reference>
<dbReference type="Proteomes" id="UP000295198">
    <property type="component" value="Unassembled WGS sequence"/>
</dbReference>
<dbReference type="OrthoDB" id="9797178at2"/>
<organism evidence="4 5">
    <name type="scientific">Nocardioides guangzhouensis</name>
    <dbReference type="NCBI Taxonomy" id="2497878"/>
    <lineage>
        <taxon>Bacteria</taxon>
        <taxon>Bacillati</taxon>
        <taxon>Actinomycetota</taxon>
        <taxon>Actinomycetes</taxon>
        <taxon>Propionibacteriales</taxon>
        <taxon>Nocardioidaceae</taxon>
        <taxon>Nocardioides</taxon>
    </lineage>
</organism>
<dbReference type="PROSITE" id="PS51186">
    <property type="entry name" value="GNAT"/>
    <property type="match status" value="1"/>
</dbReference>
<evidence type="ECO:0000313" key="5">
    <source>
        <dbReference type="Proteomes" id="UP000295198"/>
    </source>
</evidence>
<keyword evidence="1 4" id="KW-0808">Transferase</keyword>
<evidence type="ECO:0000256" key="1">
    <source>
        <dbReference type="ARBA" id="ARBA00022679"/>
    </source>
</evidence>
<dbReference type="InterPro" id="IPR000182">
    <property type="entry name" value="GNAT_dom"/>
</dbReference>
<dbReference type="AlphaFoldDB" id="A0A4Q4ZGY4"/>
<dbReference type="InterPro" id="IPR050832">
    <property type="entry name" value="Bact_Acetyltransf"/>
</dbReference>
<dbReference type="CDD" id="cd04301">
    <property type="entry name" value="NAT_SF"/>
    <property type="match status" value="1"/>
</dbReference>
<proteinExistence type="predicted"/>